<evidence type="ECO:0000313" key="5">
    <source>
        <dbReference type="EMBL" id="CAG7707933.1"/>
    </source>
</evidence>
<dbReference type="GO" id="GO:0005524">
    <property type="term" value="F:ATP binding"/>
    <property type="evidence" value="ECO:0007669"/>
    <property type="project" value="UniProtKB-KW"/>
</dbReference>
<dbReference type="GO" id="GO:0140662">
    <property type="term" value="F:ATP-dependent protein folding chaperone"/>
    <property type="evidence" value="ECO:0007669"/>
    <property type="project" value="InterPro"/>
</dbReference>
<evidence type="ECO:0000256" key="2">
    <source>
        <dbReference type="ARBA" id="ARBA00022741"/>
    </source>
</evidence>
<comment type="similarity">
    <text evidence="1">Belongs to the heat shock protein 70 family.</text>
</comment>
<dbReference type="EMBL" id="CAJVCH010029881">
    <property type="protein sequence ID" value="CAG7707933.1"/>
    <property type="molecule type" value="Genomic_DNA"/>
</dbReference>
<feature type="compositionally biased region" description="Polar residues" evidence="4">
    <location>
        <begin position="378"/>
        <end position="388"/>
    </location>
</feature>
<accession>A0A8J2NUH3</accession>
<feature type="compositionally biased region" description="Low complexity" evidence="4">
    <location>
        <begin position="389"/>
        <end position="401"/>
    </location>
</feature>
<dbReference type="InterPro" id="IPR013126">
    <property type="entry name" value="Hsp_70_fam"/>
</dbReference>
<comment type="caution">
    <text evidence="5">The sequence shown here is derived from an EMBL/GenBank/DDBJ whole genome shotgun (WGS) entry which is preliminary data.</text>
</comment>
<keyword evidence="3" id="KW-0067">ATP-binding</keyword>
<name>A0A8J2NUH3_9HEXA</name>
<dbReference type="PANTHER" id="PTHR45639">
    <property type="entry name" value="HSC70CB, ISOFORM G-RELATED"/>
    <property type="match status" value="1"/>
</dbReference>
<gene>
    <name evidence="5" type="ORF">AFUS01_LOCUS4750</name>
</gene>
<dbReference type="AlphaFoldDB" id="A0A8J2NUH3"/>
<evidence type="ECO:0000256" key="3">
    <source>
        <dbReference type="ARBA" id="ARBA00022840"/>
    </source>
</evidence>
<dbReference type="Proteomes" id="UP000708208">
    <property type="component" value="Unassembled WGS sequence"/>
</dbReference>
<organism evidence="5 6">
    <name type="scientific">Allacma fusca</name>
    <dbReference type="NCBI Taxonomy" id="39272"/>
    <lineage>
        <taxon>Eukaryota</taxon>
        <taxon>Metazoa</taxon>
        <taxon>Ecdysozoa</taxon>
        <taxon>Arthropoda</taxon>
        <taxon>Hexapoda</taxon>
        <taxon>Collembola</taxon>
        <taxon>Symphypleona</taxon>
        <taxon>Sminthuridae</taxon>
        <taxon>Allacma</taxon>
    </lineage>
</organism>
<evidence type="ECO:0000313" key="6">
    <source>
        <dbReference type="Proteomes" id="UP000708208"/>
    </source>
</evidence>
<keyword evidence="2" id="KW-0547">Nucleotide-binding</keyword>
<dbReference type="FunFam" id="3.30.420.40:FF:000171">
    <property type="entry name" value="Heat shock 70 kDa protein 4"/>
    <property type="match status" value="1"/>
</dbReference>
<proteinExistence type="inferred from homology"/>
<evidence type="ECO:0000256" key="1">
    <source>
        <dbReference type="ARBA" id="ARBA00007381"/>
    </source>
</evidence>
<dbReference type="Pfam" id="PF00012">
    <property type="entry name" value="HSP70"/>
    <property type="match status" value="1"/>
</dbReference>
<evidence type="ECO:0000256" key="4">
    <source>
        <dbReference type="SAM" id="MobiDB-lite"/>
    </source>
</evidence>
<sequence length="850" mass="97250">MTISLSDFTQEELEARLKTVEESSQRNVFSNPLIESLPAIETDKFVCQLQGKIQLLSQQKISDWKASAQKTTDELKTKENEEATNLISRLMQELSKYSILNEDHFREKFGNAQQGHLCSVRNKLKHKRLPHTCIEEILSTVKETLISLEHKHWAGILKTNCENEDILMSRISDLKAQYFKEVLENMESRNNIASRLTSTFVKEFTYSSRKDEDRWQLELEKELLAINDQIDSDETHVHRNVLENPNEEKYRLESTLNAIKNDSIREYKKALVQEKELREFNPRSLKVLDTLDYIGKDAKAAATRHFQQQYKIKLWACNYPDVTQIIRRYEMELEEEISTIFSSEVRDVKFKQGKRNHLFEFVKKQAISSAGQHLPVRPQNSKTSLQNISASGGPPSGPSKGIPYPARNWPLLRFPRCQLAIHFGLYRTLAGIVVPGTDDILILYDVSNCIYFDHPQLLLCSDDPDCTKYKPSQVPNILQSNRNLPYKAFISNKETFMRLEGMIACLFAALKMQTELHQKVEISDCVICIPQSLNENQRGAILDSARIAGLGNVTLINDTNAIALAFMLEKNWVKGNFMVANTSEGFIDAAYFIVNEGVVTCTGVSGEFFSQMGGRGIIKEFLSAFGIEYSKFKENILPMFIGYMQMKNGSASLTTYPVLQSVILAGNDEYTNNIQRVLNSDSHFNEKHVIQVSDKYAIFGAAYLTVLNNSNREGPIYVRWANLSKEPNSDLEILWRNLTAQQSKDELLSLSNKNRLLPGYLSAKDMAEMQKHFILNEKIQIHRAKIIMLNNVQYLETCVNTNPRPGINELRGVIATIRNDIETLDLTNEQLCDYDNNLDNLYDQLHRQSI</sequence>
<feature type="region of interest" description="Disordered" evidence="4">
    <location>
        <begin position="370"/>
        <end position="401"/>
    </location>
</feature>
<protein>
    <submittedName>
        <fullName evidence="5">Uncharacterized protein</fullName>
    </submittedName>
</protein>
<reference evidence="5" key="1">
    <citation type="submission" date="2021-06" db="EMBL/GenBank/DDBJ databases">
        <authorList>
            <person name="Hodson N. C."/>
            <person name="Mongue J. A."/>
            <person name="Jaron S. K."/>
        </authorList>
    </citation>
    <scope>NUCLEOTIDE SEQUENCE</scope>
</reference>
<keyword evidence="6" id="KW-1185">Reference proteome</keyword>